<dbReference type="InterPro" id="IPR002156">
    <property type="entry name" value="RNaseH_domain"/>
</dbReference>
<keyword evidence="11" id="KW-1133">Transmembrane helix</keyword>
<dbReference type="GO" id="GO:0004523">
    <property type="term" value="F:RNA-DNA hybrid ribonuclease activity"/>
    <property type="evidence" value="ECO:0007669"/>
    <property type="project" value="InterPro"/>
</dbReference>
<dbReference type="GO" id="GO:0003676">
    <property type="term" value="F:nucleic acid binding"/>
    <property type="evidence" value="ECO:0007669"/>
    <property type="project" value="InterPro"/>
</dbReference>
<dbReference type="EMBL" id="JAAIUW010000005">
    <property type="protein sequence ID" value="KAF7830487.1"/>
    <property type="molecule type" value="Genomic_DNA"/>
</dbReference>
<dbReference type="Proteomes" id="UP000634136">
    <property type="component" value="Unassembled WGS sequence"/>
</dbReference>
<keyword evidence="7" id="KW-0325">Glycoprotein</keyword>
<evidence type="ECO:0000256" key="10">
    <source>
        <dbReference type="ARBA" id="ARBA00037868"/>
    </source>
</evidence>
<gene>
    <name evidence="13" type="ORF">G2W53_012820</name>
</gene>
<reference evidence="13" key="1">
    <citation type="submission" date="2020-09" db="EMBL/GenBank/DDBJ databases">
        <title>Genome-Enabled Discovery of Anthraquinone Biosynthesis in Senna tora.</title>
        <authorList>
            <person name="Kang S.-H."/>
            <person name="Pandey R.P."/>
            <person name="Lee C.-M."/>
            <person name="Sim J.-S."/>
            <person name="Jeong J.-T."/>
            <person name="Choi B.-S."/>
            <person name="Jung M."/>
            <person name="Ginzburg D."/>
            <person name="Zhao K."/>
            <person name="Won S.Y."/>
            <person name="Oh T.-J."/>
            <person name="Yu Y."/>
            <person name="Kim N.-H."/>
            <person name="Lee O.R."/>
            <person name="Lee T.-H."/>
            <person name="Bashyal P."/>
            <person name="Kim T.-S."/>
            <person name="Lee W.-H."/>
            <person name="Kawkins C."/>
            <person name="Kim C.-K."/>
            <person name="Kim J.S."/>
            <person name="Ahn B.O."/>
            <person name="Rhee S.Y."/>
            <person name="Sohng J.K."/>
        </authorList>
    </citation>
    <scope>NUCLEOTIDE SEQUENCE</scope>
    <source>
        <tissue evidence="13">Leaf</tissue>
    </source>
</reference>
<comment type="caution">
    <text evidence="13">The sequence shown here is derived from an EMBL/GenBank/DDBJ whole genome shotgun (WGS) entry which is preliminary data.</text>
</comment>
<comment type="subcellular location">
    <subcellularLocation>
        <location evidence="10">Endomembrane system</location>
        <topology evidence="10">Lipid-anchor</topology>
    </subcellularLocation>
    <subcellularLocation>
        <location evidence="1">Membrane</location>
        <topology evidence="1">Lipid-anchor</topology>
        <topology evidence="1">GPI-anchor</topology>
    </subcellularLocation>
</comment>
<evidence type="ECO:0000256" key="11">
    <source>
        <dbReference type="SAM" id="Phobius"/>
    </source>
</evidence>
<keyword evidence="9" id="KW-0449">Lipoprotein</keyword>
<dbReference type="GO" id="GO:0012505">
    <property type="term" value="C:endomembrane system"/>
    <property type="evidence" value="ECO:0007669"/>
    <property type="project" value="UniProtKB-SubCell"/>
</dbReference>
<keyword evidence="8" id="KW-0379">Hydroxylation</keyword>
<comment type="similarity">
    <text evidence="2">Belongs to the AG-peptide AGP family.</text>
</comment>
<dbReference type="SUPFAM" id="SSF53098">
    <property type="entry name" value="Ribonuclease H-like"/>
    <property type="match status" value="1"/>
</dbReference>
<evidence type="ECO:0000313" key="13">
    <source>
        <dbReference type="EMBL" id="KAF7830487.1"/>
    </source>
</evidence>
<dbReference type="AlphaFoldDB" id="A0A834TZP7"/>
<dbReference type="PANTHER" id="PTHR34114:SF3">
    <property type="entry name" value="OS01G0559750 PROTEIN"/>
    <property type="match status" value="1"/>
</dbReference>
<evidence type="ECO:0000256" key="7">
    <source>
        <dbReference type="ARBA" id="ARBA00023180"/>
    </source>
</evidence>
<evidence type="ECO:0000259" key="12">
    <source>
        <dbReference type="Pfam" id="PF13456"/>
    </source>
</evidence>
<keyword evidence="14" id="KW-1185">Reference proteome</keyword>
<organism evidence="13 14">
    <name type="scientific">Senna tora</name>
    <dbReference type="NCBI Taxonomy" id="362788"/>
    <lineage>
        <taxon>Eukaryota</taxon>
        <taxon>Viridiplantae</taxon>
        <taxon>Streptophyta</taxon>
        <taxon>Embryophyta</taxon>
        <taxon>Tracheophyta</taxon>
        <taxon>Spermatophyta</taxon>
        <taxon>Magnoliopsida</taxon>
        <taxon>eudicotyledons</taxon>
        <taxon>Gunneridae</taxon>
        <taxon>Pentapetalae</taxon>
        <taxon>rosids</taxon>
        <taxon>fabids</taxon>
        <taxon>Fabales</taxon>
        <taxon>Fabaceae</taxon>
        <taxon>Caesalpinioideae</taxon>
        <taxon>Cassia clade</taxon>
        <taxon>Senna</taxon>
    </lineage>
</organism>
<evidence type="ECO:0000256" key="9">
    <source>
        <dbReference type="ARBA" id="ARBA00023288"/>
    </source>
</evidence>
<keyword evidence="5" id="KW-0654">Proteoglycan</keyword>
<dbReference type="Pfam" id="PF13456">
    <property type="entry name" value="RVT_3"/>
    <property type="match status" value="1"/>
</dbReference>
<name>A0A834TZP7_9FABA</name>
<evidence type="ECO:0000256" key="4">
    <source>
        <dbReference type="ARBA" id="ARBA00022729"/>
    </source>
</evidence>
<accession>A0A834TZP7</accession>
<evidence type="ECO:0000256" key="6">
    <source>
        <dbReference type="ARBA" id="ARBA00023136"/>
    </source>
</evidence>
<dbReference type="InterPro" id="IPR039281">
    <property type="entry name" value="AGP3/12/13/14/21"/>
</dbReference>
<dbReference type="InterPro" id="IPR012337">
    <property type="entry name" value="RNaseH-like_sf"/>
</dbReference>
<evidence type="ECO:0000313" key="14">
    <source>
        <dbReference type="Proteomes" id="UP000634136"/>
    </source>
</evidence>
<dbReference type="GO" id="GO:0098552">
    <property type="term" value="C:side of membrane"/>
    <property type="evidence" value="ECO:0007669"/>
    <property type="project" value="UniProtKB-KW"/>
</dbReference>
<sequence>MVQGPGLLGDHLGNWIRGFSIFIVHGNAMLAKLWAIYHGLSLATQCQIKNIIVEVDSLIVVNLLKDLYFNADHHFSPLIRSISSIDMTEYKSNMCIERRTSVLIFLLGKLLLLDVELYAVALFVPILFYLMSPKKSSSTNKSSMASTQVMLLTTMAVVLTVLSVVNFSHAADAPAPSPTSPAAVISPSIASACLAAAVALIFGSALRI</sequence>
<evidence type="ECO:0000256" key="1">
    <source>
        <dbReference type="ARBA" id="ARBA00004589"/>
    </source>
</evidence>
<keyword evidence="3" id="KW-0336">GPI-anchor</keyword>
<feature type="transmembrane region" description="Helical" evidence="11">
    <location>
        <begin position="102"/>
        <end position="128"/>
    </location>
</feature>
<evidence type="ECO:0000256" key="5">
    <source>
        <dbReference type="ARBA" id="ARBA00022974"/>
    </source>
</evidence>
<feature type="domain" description="RNase H type-1" evidence="12">
    <location>
        <begin position="8"/>
        <end position="83"/>
    </location>
</feature>
<dbReference type="CDD" id="cd06222">
    <property type="entry name" value="RNase_H_like"/>
    <property type="match status" value="1"/>
</dbReference>
<dbReference type="PANTHER" id="PTHR34114">
    <property type="entry name" value="ARABINOGALACTAN PEPTIDE 1"/>
    <property type="match status" value="1"/>
</dbReference>
<keyword evidence="4" id="KW-0732">Signal</keyword>
<keyword evidence="11" id="KW-0812">Transmembrane</keyword>
<feature type="transmembrane region" description="Helical" evidence="11">
    <location>
        <begin position="149"/>
        <end position="171"/>
    </location>
</feature>
<dbReference type="OrthoDB" id="1436258at2759"/>
<evidence type="ECO:0000256" key="3">
    <source>
        <dbReference type="ARBA" id="ARBA00022622"/>
    </source>
</evidence>
<protein>
    <submittedName>
        <fullName evidence="13">LINE-type retrotransposon LIb DNA</fullName>
    </submittedName>
</protein>
<dbReference type="InterPro" id="IPR044730">
    <property type="entry name" value="RNase_H-like_dom_plant"/>
</dbReference>
<proteinExistence type="inferred from homology"/>
<evidence type="ECO:0000256" key="8">
    <source>
        <dbReference type="ARBA" id="ARBA00023278"/>
    </source>
</evidence>
<keyword evidence="6 11" id="KW-0472">Membrane</keyword>
<evidence type="ECO:0000256" key="2">
    <source>
        <dbReference type="ARBA" id="ARBA00005835"/>
    </source>
</evidence>
<feature type="transmembrane region" description="Helical" evidence="11">
    <location>
        <begin position="183"/>
        <end position="206"/>
    </location>
</feature>